<comment type="caution">
    <text evidence="2">The sequence shown here is derived from an EMBL/GenBank/DDBJ whole genome shotgun (WGS) entry which is preliminary data.</text>
</comment>
<evidence type="ECO:0000313" key="2">
    <source>
        <dbReference type="EMBL" id="GBL58938.1"/>
    </source>
</evidence>
<reference evidence="2 3" key="1">
    <citation type="journal article" date="2019" name="Sci. Rep.">
        <title>Orb-weaving spider Araneus ventricosus genome elucidates the spidroin gene catalogue.</title>
        <authorList>
            <person name="Kono N."/>
            <person name="Nakamura H."/>
            <person name="Ohtoshi R."/>
            <person name="Moran D.A.P."/>
            <person name="Shinohara A."/>
            <person name="Yoshida Y."/>
            <person name="Fujiwara M."/>
            <person name="Mori M."/>
            <person name="Tomita M."/>
            <person name="Arakawa K."/>
        </authorList>
    </citation>
    <scope>NUCLEOTIDE SEQUENCE [LARGE SCALE GENOMIC DNA]</scope>
</reference>
<keyword evidence="3" id="KW-1185">Reference proteome</keyword>
<feature type="domain" description="E3 ubiquitin-protein ligase UBR4 N-terminal" evidence="1">
    <location>
        <begin position="1"/>
        <end position="253"/>
    </location>
</feature>
<feature type="non-terminal residue" evidence="2">
    <location>
        <position position="1"/>
    </location>
</feature>
<dbReference type="EMBL" id="BGPR01076033">
    <property type="protein sequence ID" value="GBL58938.1"/>
    <property type="molecule type" value="Genomic_DNA"/>
</dbReference>
<evidence type="ECO:0000313" key="3">
    <source>
        <dbReference type="Proteomes" id="UP000499080"/>
    </source>
</evidence>
<dbReference type="Proteomes" id="UP000499080">
    <property type="component" value="Unassembled WGS sequence"/>
</dbReference>
<proteinExistence type="predicted"/>
<dbReference type="OrthoDB" id="10049527at2759"/>
<dbReference type="Pfam" id="PF19423">
    <property type="entry name" value="E3_UBR4_N"/>
    <property type="match status" value="1"/>
</dbReference>
<protein>
    <recommendedName>
        <fullName evidence="1">E3 ubiquitin-protein ligase UBR4 N-terminal domain-containing protein</fullName>
    </recommendedName>
</protein>
<dbReference type="InterPro" id="IPR045841">
    <property type="entry name" value="E3_UBR4_N"/>
</dbReference>
<sequence length="255" mass="27608">KQIVSIIYGLCSNSKAQVLSRTEVPLLTLALKLAKEPPAFAIRSNEYQDGHDVAKESKRPRLDPSANILEQLMTPMVDTQSAQKQEGPVEVVDKDGDTTIIHIPDPSQECKVLLLAKNKLALQVLNGVDVLLDTCLQLPSIVQYTSKLQESLDGKGLLLPTTTADAVRISGTYKALSCDIQIINEALSLPVLEPLSEERIIKVLKITLSCLYASITVATSNSILGLSSGPQLKGSNAKDDENENYSVSIVETSVR</sequence>
<gene>
    <name evidence="2" type="ORF">AVEN_123059_1</name>
</gene>
<accession>A0A4Y1ZNB8</accession>
<organism evidence="2 3">
    <name type="scientific">Araneus ventricosus</name>
    <name type="common">Orbweaver spider</name>
    <name type="synonym">Epeira ventricosa</name>
    <dbReference type="NCBI Taxonomy" id="182803"/>
    <lineage>
        <taxon>Eukaryota</taxon>
        <taxon>Metazoa</taxon>
        <taxon>Ecdysozoa</taxon>
        <taxon>Arthropoda</taxon>
        <taxon>Chelicerata</taxon>
        <taxon>Arachnida</taxon>
        <taxon>Araneae</taxon>
        <taxon>Araneomorphae</taxon>
        <taxon>Entelegynae</taxon>
        <taxon>Araneoidea</taxon>
        <taxon>Araneidae</taxon>
        <taxon>Araneus</taxon>
    </lineage>
</organism>
<dbReference type="AlphaFoldDB" id="A0A4Y1ZNB8"/>
<evidence type="ECO:0000259" key="1">
    <source>
        <dbReference type="Pfam" id="PF19423"/>
    </source>
</evidence>
<name>A0A4Y1ZNB8_ARAVE</name>